<evidence type="ECO:0000313" key="10">
    <source>
        <dbReference type="Proteomes" id="UP000002881"/>
    </source>
</evidence>
<dbReference type="Proteomes" id="UP000002881">
    <property type="component" value="Chromosome"/>
</dbReference>
<dbReference type="GeneID" id="87106797"/>
<evidence type="ECO:0000256" key="7">
    <source>
        <dbReference type="SAM" id="Phobius"/>
    </source>
</evidence>
<dbReference type="GO" id="GO:0051536">
    <property type="term" value="F:iron-sulfur cluster binding"/>
    <property type="evidence" value="ECO:0007669"/>
    <property type="project" value="UniProtKB-KW"/>
</dbReference>
<reference evidence="9 10" key="1">
    <citation type="journal article" date="2012" name="Genome Biol. Evol.">
        <title>Genome Sequence of the Mesophilic Thermotogales Bacterium Mesotoga prima MesG1.Ag.4.2 Reveals the Largest Thermotogales Genome To Date.</title>
        <authorList>
            <person name="Zhaxybayeva O."/>
            <person name="Swithers K.S."/>
            <person name="Foght J."/>
            <person name="Green A.G."/>
            <person name="Bruce D."/>
            <person name="Detter C."/>
            <person name="Han S."/>
            <person name="Teshima H."/>
            <person name="Han J."/>
            <person name="Woyke T."/>
            <person name="Pitluck S."/>
            <person name="Nolan M."/>
            <person name="Ivanova N."/>
            <person name="Pati A."/>
            <person name="Land M.L."/>
            <person name="Dlutek M."/>
            <person name="Doolittle W.F."/>
            <person name="Noll K.M."/>
            <person name="Nesbo C.L."/>
        </authorList>
    </citation>
    <scope>NUCLEOTIDE SEQUENCE [LARGE SCALE GENOMIC DNA]</scope>
    <source>
        <strain evidence="10">mesG1.Ag.4.2</strain>
    </source>
</reference>
<dbReference type="InterPro" id="IPR052378">
    <property type="entry name" value="NosR_regulator"/>
</dbReference>
<dbReference type="RefSeq" id="WP_014730692.1">
    <property type="nucleotide sequence ID" value="NC_017934.1"/>
</dbReference>
<dbReference type="PANTHER" id="PTHR30224:SF4">
    <property type="entry name" value="ELECTRON TRANSPORT PROTEIN YCCM-RELATED"/>
    <property type="match status" value="1"/>
</dbReference>
<organism evidence="9 10">
    <name type="scientific">Mesotoga prima MesG1.Ag.4.2</name>
    <dbReference type="NCBI Taxonomy" id="660470"/>
    <lineage>
        <taxon>Bacteria</taxon>
        <taxon>Thermotogati</taxon>
        <taxon>Thermotogota</taxon>
        <taxon>Thermotogae</taxon>
        <taxon>Kosmotogales</taxon>
        <taxon>Kosmotogaceae</taxon>
        <taxon>Mesotoga</taxon>
    </lineage>
</organism>
<evidence type="ECO:0000256" key="5">
    <source>
        <dbReference type="ARBA" id="ARBA00023014"/>
    </source>
</evidence>
<accession>I2F418</accession>
<protein>
    <recommendedName>
        <fullName evidence="8">4Fe-4S ferredoxin-type domain-containing protein</fullName>
    </recommendedName>
</protein>
<feature type="transmembrane region" description="Helical" evidence="7">
    <location>
        <begin position="167"/>
        <end position="185"/>
    </location>
</feature>
<gene>
    <name evidence="9" type="ORF">Theba_0965</name>
</gene>
<dbReference type="Gene3D" id="3.30.70.20">
    <property type="match status" value="1"/>
</dbReference>
<dbReference type="GO" id="GO:0005886">
    <property type="term" value="C:plasma membrane"/>
    <property type="evidence" value="ECO:0007669"/>
    <property type="project" value="UniProtKB-SubCell"/>
</dbReference>
<keyword evidence="5" id="KW-0411">Iron-sulfur</keyword>
<dbReference type="Pfam" id="PF12801">
    <property type="entry name" value="Fer4_5"/>
    <property type="match status" value="2"/>
</dbReference>
<keyword evidence="2" id="KW-1003">Cell membrane</keyword>
<dbReference type="PROSITE" id="PS00198">
    <property type="entry name" value="4FE4S_FER_1"/>
    <property type="match status" value="2"/>
</dbReference>
<dbReference type="InterPro" id="IPR017900">
    <property type="entry name" value="4Fe4S_Fe_S_CS"/>
</dbReference>
<feature type="transmembrane region" description="Helical" evidence="7">
    <location>
        <begin position="280"/>
        <end position="302"/>
    </location>
</feature>
<feature type="domain" description="4Fe-4S ferredoxin-type" evidence="8">
    <location>
        <begin position="209"/>
        <end position="237"/>
    </location>
</feature>
<dbReference type="EMBL" id="CP003532">
    <property type="protein sequence ID" value="AFK06671.1"/>
    <property type="molecule type" value="Genomic_DNA"/>
</dbReference>
<dbReference type="eggNOG" id="COG0348">
    <property type="taxonomic scope" value="Bacteria"/>
</dbReference>
<dbReference type="AlphaFoldDB" id="I2F418"/>
<evidence type="ECO:0000313" key="9">
    <source>
        <dbReference type="EMBL" id="AFK06671.1"/>
    </source>
</evidence>
<keyword evidence="6 7" id="KW-0472">Membrane</keyword>
<dbReference type="Pfam" id="PF13237">
    <property type="entry name" value="Fer4_10"/>
    <property type="match status" value="1"/>
</dbReference>
<dbReference type="PANTHER" id="PTHR30224">
    <property type="entry name" value="ELECTRON TRANSPORT PROTEIN"/>
    <property type="match status" value="1"/>
</dbReference>
<evidence type="ECO:0000256" key="3">
    <source>
        <dbReference type="ARBA" id="ARBA00022723"/>
    </source>
</evidence>
<dbReference type="InterPro" id="IPR017896">
    <property type="entry name" value="4Fe4S_Fe-S-bd"/>
</dbReference>
<keyword evidence="3" id="KW-0479">Metal-binding</keyword>
<keyword evidence="7" id="KW-1133">Transmembrane helix</keyword>
<dbReference type="KEGG" id="mpg:Theba_0965"/>
<dbReference type="HOGENOM" id="CLU_033147_4_0_0"/>
<sequence precursor="true">MKSRHRVPRIATQLLFLLLVLYISVGHYLSEKGIAELAGTTSLHAVCPFGGVVTLYNLVSDGTYVQKIHPSNLFVLGGLLISLVIAGAFFCGWICPLGSVQEWIGKAGRKLLRSHYNKVPAGLNKILSLGKYAMLIFVIVQTARIGTLSFSSFDPYYNLFNIWTDEIALSGYIAVFLTLGASLFIERPFCRYACPLGAINGLFNRFSIFRIRRQSSTCIDCGLCDKVCPAGINVSKVSSVNSPACNRCMKCVDICPANSNSTLTIEVGLSKKSSKASKTVSVKTYIILALSAFLVPVGLSVLTGKFETEKTRVYIVPDDIKGSTSFEEIVENYPISKEQLFNGLGIPEMVSVELKVKDLTGILGFIGEEEVISREHLSALIGKLGEPISSLAEHSKVDFENIIEFVQSSGLDESTVVSEVMASGPPGLFTYLFSGRWPFETSGDGAVIEEKETGSENHGQSASVDIKGSTSLLEIERMVPDFEAFLEYFGLPIDEPKSSLLKDLKTKYQIEISDIKDYVSNNQ</sequence>
<evidence type="ECO:0000256" key="2">
    <source>
        <dbReference type="ARBA" id="ARBA00022475"/>
    </source>
</evidence>
<dbReference type="GO" id="GO:0046872">
    <property type="term" value="F:metal ion binding"/>
    <property type="evidence" value="ECO:0007669"/>
    <property type="project" value="UniProtKB-KW"/>
</dbReference>
<feature type="transmembrane region" description="Helical" evidence="7">
    <location>
        <begin position="73"/>
        <end position="105"/>
    </location>
</feature>
<evidence type="ECO:0000256" key="4">
    <source>
        <dbReference type="ARBA" id="ARBA00023004"/>
    </source>
</evidence>
<feature type="transmembrane region" description="Helical" evidence="7">
    <location>
        <begin position="126"/>
        <end position="147"/>
    </location>
</feature>
<proteinExistence type="predicted"/>
<keyword evidence="7" id="KW-0812">Transmembrane</keyword>
<dbReference type="PROSITE" id="PS51379">
    <property type="entry name" value="4FE4S_FER_2"/>
    <property type="match status" value="1"/>
</dbReference>
<evidence type="ECO:0000259" key="8">
    <source>
        <dbReference type="PROSITE" id="PS51379"/>
    </source>
</evidence>
<keyword evidence="10" id="KW-1185">Reference proteome</keyword>
<keyword evidence="4" id="KW-0408">Iron</keyword>
<comment type="subcellular location">
    <subcellularLocation>
        <location evidence="1">Cell membrane</location>
    </subcellularLocation>
</comment>
<evidence type="ECO:0000256" key="6">
    <source>
        <dbReference type="ARBA" id="ARBA00023136"/>
    </source>
</evidence>
<dbReference type="STRING" id="660470.Theba_0965"/>
<evidence type="ECO:0000256" key="1">
    <source>
        <dbReference type="ARBA" id="ARBA00004236"/>
    </source>
</evidence>
<name>I2F418_9BACT</name>
<dbReference type="SUPFAM" id="SSF54862">
    <property type="entry name" value="4Fe-4S ferredoxins"/>
    <property type="match status" value="1"/>
</dbReference>